<organism evidence="2 3">
    <name type="scientific">Kalmanozyma brasiliensis (strain GHG001)</name>
    <name type="common">Yeast</name>
    <name type="synonym">Pseudozyma brasiliensis</name>
    <dbReference type="NCBI Taxonomy" id="1365824"/>
    <lineage>
        <taxon>Eukaryota</taxon>
        <taxon>Fungi</taxon>
        <taxon>Dikarya</taxon>
        <taxon>Basidiomycota</taxon>
        <taxon>Ustilaginomycotina</taxon>
        <taxon>Ustilaginomycetes</taxon>
        <taxon>Ustilaginales</taxon>
        <taxon>Ustilaginaceae</taxon>
        <taxon>Kalmanozyma</taxon>
    </lineage>
</organism>
<evidence type="ECO:0000313" key="2">
    <source>
        <dbReference type="EMBL" id="EST04845.1"/>
    </source>
</evidence>
<accession>V5EJD8</accession>
<keyword evidence="1" id="KW-0732">Signal</keyword>
<reference evidence="3" key="1">
    <citation type="journal article" date="2013" name="Genome Announc.">
        <title>Draft genome sequence of Pseudozyma brasiliensis sp. nov. strain GHG001, a high producer of endo-1,4-xylanase isolated from an insect pest of sugarcane.</title>
        <authorList>
            <person name="Oliveira J.V.D.C."/>
            <person name="dos Santos R.A.C."/>
            <person name="Borges T.A."/>
            <person name="Riano-Pachon D.M."/>
            <person name="Goldman G.H."/>
        </authorList>
    </citation>
    <scope>NUCLEOTIDE SEQUENCE [LARGE SCALE GENOMIC DNA]</scope>
    <source>
        <strain evidence="3">GHG001</strain>
    </source>
</reference>
<feature type="signal peptide" evidence="1">
    <location>
        <begin position="1"/>
        <end position="19"/>
    </location>
</feature>
<name>V5EJD8_KALBG</name>
<dbReference type="OrthoDB" id="2542148at2759"/>
<dbReference type="HOGENOM" id="CLU_131678_1_0_1"/>
<protein>
    <submittedName>
        <fullName evidence="2">Uncharacterized protein</fullName>
    </submittedName>
</protein>
<dbReference type="RefSeq" id="XP_016289834.1">
    <property type="nucleotide sequence ID" value="XM_016439504.1"/>
</dbReference>
<dbReference type="eggNOG" id="ENOG502R2YW">
    <property type="taxonomic scope" value="Eukaryota"/>
</dbReference>
<proteinExistence type="predicted"/>
<dbReference type="GeneID" id="27422216"/>
<dbReference type="Proteomes" id="UP000019377">
    <property type="component" value="Unassembled WGS sequence"/>
</dbReference>
<evidence type="ECO:0000256" key="1">
    <source>
        <dbReference type="SAM" id="SignalP"/>
    </source>
</evidence>
<keyword evidence="3" id="KW-1185">Reference proteome</keyword>
<dbReference type="AlphaFoldDB" id="V5EJD8"/>
<evidence type="ECO:0000313" key="3">
    <source>
        <dbReference type="Proteomes" id="UP000019377"/>
    </source>
</evidence>
<feature type="chain" id="PRO_5004732267" evidence="1">
    <location>
        <begin position="20"/>
        <end position="173"/>
    </location>
</feature>
<dbReference type="OMA" id="VAGHDYY"/>
<dbReference type="EMBL" id="KI545894">
    <property type="protein sequence ID" value="EST04845.1"/>
    <property type="molecule type" value="Genomic_DNA"/>
</dbReference>
<gene>
    <name evidence="2" type="ORF">PSEUBRA_SCAF8g02211</name>
</gene>
<sequence length="173" mass="19313">MVSIIRSVLLVAFAAFALAVPQPRLDSEALEHYENMHGFLSNRYPAADQGTVALSTRREYYSHLLSSHTNGETEAKVFSQTSPNGPVHVSYGARSRTAYVTTKIPHDSNLGRTWGLGVPSIADNGERRYRDLYAFWKVDKRGSPKLLRLDTWLAGGLTPQVMSWDAVRHLLRG</sequence>